<dbReference type="EMBL" id="QPHM01000001">
    <property type="protein sequence ID" value="RCU47117.1"/>
    <property type="molecule type" value="Genomic_DNA"/>
</dbReference>
<sequence length="203" mass="21311">MDGTTLVDTVTDDLETQLSRLGSSKWLYALTDGDMTGEAVRAAAAADAVAAAETFESWADDADDDAAETFATLAASAADRRDAVDPGADTADRGRYDVLADFDGTVARLGGALGSLLVLDRTVGQMVGFFVGDADPSTANEFRDIRDDVDADRSRVVDALDSACSGDDDWDRAATAATAVVEATYDDYVETLESMGIKPKNVC</sequence>
<dbReference type="OrthoDB" id="188002at2157"/>
<comment type="caution">
    <text evidence="1">The sequence shown here is derived from an EMBL/GenBank/DDBJ whole genome shotgun (WGS) entry which is preliminary data.</text>
</comment>
<gene>
    <name evidence="1" type="ORF">DU504_07270</name>
</gene>
<dbReference type="RefSeq" id="WP_114448666.1">
    <property type="nucleotide sequence ID" value="NZ_QPHM01000001.1"/>
</dbReference>
<reference evidence="1 2" key="1">
    <citation type="submission" date="2018-07" db="EMBL/GenBank/DDBJ databases">
        <title>Genome sequences of Haloplanus salinus JCM 18368T.</title>
        <authorList>
            <person name="Kim Y.B."/>
            <person name="Roh S.W."/>
        </authorList>
    </citation>
    <scope>NUCLEOTIDE SEQUENCE [LARGE SCALE GENOMIC DNA]</scope>
    <source>
        <strain evidence="1 2">JCM 18368</strain>
    </source>
</reference>
<evidence type="ECO:0000313" key="1">
    <source>
        <dbReference type="EMBL" id="RCU47117.1"/>
    </source>
</evidence>
<name>A0A368N9A1_9EURY</name>
<evidence type="ECO:0000313" key="2">
    <source>
        <dbReference type="Proteomes" id="UP000252189"/>
    </source>
</evidence>
<proteinExistence type="predicted"/>
<keyword evidence="2" id="KW-1185">Reference proteome</keyword>
<dbReference type="Proteomes" id="UP000252189">
    <property type="component" value="Unassembled WGS sequence"/>
</dbReference>
<accession>A0A368N9A1</accession>
<dbReference type="AlphaFoldDB" id="A0A368N9A1"/>
<protein>
    <submittedName>
        <fullName evidence="1">Transcription antitermination protein</fullName>
    </submittedName>
</protein>
<organism evidence="1 2">
    <name type="scientific">Haloplanus salinus</name>
    <dbReference type="NCBI Taxonomy" id="1126245"/>
    <lineage>
        <taxon>Archaea</taxon>
        <taxon>Methanobacteriati</taxon>
        <taxon>Methanobacteriota</taxon>
        <taxon>Stenosarchaea group</taxon>
        <taxon>Halobacteria</taxon>
        <taxon>Halobacteriales</taxon>
        <taxon>Haloferacaceae</taxon>
        <taxon>Haloplanus</taxon>
    </lineage>
</organism>